<keyword evidence="2" id="KW-1185">Reference proteome</keyword>
<name>A0ABX1V6S8_9GAMM</name>
<reference evidence="1 2" key="1">
    <citation type="submission" date="2020-04" db="EMBL/GenBank/DDBJ databases">
        <title>Acinetobacter Taxon 24.</title>
        <authorList>
            <person name="Nemec A."/>
            <person name="Radolfova-Krizova L."/>
            <person name="Higgins P.G."/>
            <person name="Spanelova P."/>
        </authorList>
    </citation>
    <scope>NUCLEOTIDE SEQUENCE [LARGE SCALE GENOMIC DNA]</scope>
    <source>
        <strain evidence="1 2">ANC 4279</strain>
    </source>
</reference>
<organism evidence="1 2">
    <name type="scientific">Acinetobacter terrae</name>
    <dbReference type="NCBI Taxonomy" id="2731247"/>
    <lineage>
        <taxon>Bacteria</taxon>
        <taxon>Pseudomonadati</taxon>
        <taxon>Pseudomonadota</taxon>
        <taxon>Gammaproteobacteria</taxon>
        <taxon>Moraxellales</taxon>
        <taxon>Moraxellaceae</taxon>
        <taxon>Acinetobacter</taxon>
        <taxon>Acinetobacter Taxon 24</taxon>
    </lineage>
</organism>
<evidence type="ECO:0000313" key="2">
    <source>
        <dbReference type="Proteomes" id="UP000546536"/>
    </source>
</evidence>
<dbReference type="Proteomes" id="UP000546536">
    <property type="component" value="Unassembled WGS sequence"/>
</dbReference>
<gene>
    <name evidence="1" type="ORF">HLH13_07350</name>
</gene>
<evidence type="ECO:0000313" key="1">
    <source>
        <dbReference type="EMBL" id="NNH87527.1"/>
    </source>
</evidence>
<protein>
    <submittedName>
        <fullName evidence="1">Uncharacterized protein</fullName>
    </submittedName>
</protein>
<dbReference type="EMBL" id="JABERG010000009">
    <property type="protein sequence ID" value="NNH87527.1"/>
    <property type="molecule type" value="Genomic_DNA"/>
</dbReference>
<comment type="caution">
    <text evidence="1">The sequence shown here is derived from an EMBL/GenBank/DDBJ whole genome shotgun (WGS) entry which is preliminary data.</text>
</comment>
<proteinExistence type="predicted"/>
<accession>A0ABX1V6S8</accession>
<dbReference type="RefSeq" id="WP_171544247.1">
    <property type="nucleotide sequence ID" value="NZ_JABERG010000009.1"/>
</dbReference>
<sequence>MFKQTFINHDIAIQQGCFIILDRDYMPCAIFEYRDGTQAIKLMDHEYGLPLYLYKGLISSDKLKQDYLNIISGQK</sequence>